<dbReference type="AlphaFoldDB" id="A0AA86VF20"/>
<gene>
    <name evidence="1" type="ORF">AYBTSS11_LOCUS6160</name>
</gene>
<protein>
    <submittedName>
        <fullName evidence="1">Uncharacterized protein</fullName>
    </submittedName>
</protein>
<sequence length="72" mass="8449">MQKDYESGVRRNRTKRARSSLISWSNGELMLKQVYEGSRLKVWAIMLVNTVERQSDRGACRMQITHHSMKHA</sequence>
<organism evidence="1 2">
    <name type="scientific">Sphenostylis stenocarpa</name>
    <dbReference type="NCBI Taxonomy" id="92480"/>
    <lineage>
        <taxon>Eukaryota</taxon>
        <taxon>Viridiplantae</taxon>
        <taxon>Streptophyta</taxon>
        <taxon>Embryophyta</taxon>
        <taxon>Tracheophyta</taxon>
        <taxon>Spermatophyta</taxon>
        <taxon>Magnoliopsida</taxon>
        <taxon>eudicotyledons</taxon>
        <taxon>Gunneridae</taxon>
        <taxon>Pentapetalae</taxon>
        <taxon>rosids</taxon>
        <taxon>fabids</taxon>
        <taxon>Fabales</taxon>
        <taxon>Fabaceae</taxon>
        <taxon>Papilionoideae</taxon>
        <taxon>50 kb inversion clade</taxon>
        <taxon>NPAAA clade</taxon>
        <taxon>indigoferoid/millettioid clade</taxon>
        <taxon>Phaseoleae</taxon>
        <taxon>Sphenostylis</taxon>
    </lineage>
</organism>
<evidence type="ECO:0000313" key="2">
    <source>
        <dbReference type="Proteomes" id="UP001189624"/>
    </source>
</evidence>
<dbReference type="EMBL" id="OY731399">
    <property type="protein sequence ID" value="CAJ1933105.1"/>
    <property type="molecule type" value="Genomic_DNA"/>
</dbReference>
<accession>A0AA86VF20</accession>
<proteinExistence type="predicted"/>
<dbReference type="Proteomes" id="UP001189624">
    <property type="component" value="Chromosome 2"/>
</dbReference>
<reference evidence="1" key="1">
    <citation type="submission" date="2023-10" db="EMBL/GenBank/DDBJ databases">
        <authorList>
            <person name="Domelevo Entfellner J.-B."/>
        </authorList>
    </citation>
    <scope>NUCLEOTIDE SEQUENCE</scope>
</reference>
<keyword evidence="2" id="KW-1185">Reference proteome</keyword>
<name>A0AA86VF20_9FABA</name>
<evidence type="ECO:0000313" key="1">
    <source>
        <dbReference type="EMBL" id="CAJ1933105.1"/>
    </source>
</evidence>
<dbReference type="Gramene" id="rna-AYBTSS11_LOCUS6160">
    <property type="protein sequence ID" value="CAJ1933105.1"/>
    <property type="gene ID" value="gene-AYBTSS11_LOCUS6160"/>
</dbReference>